<dbReference type="SUPFAM" id="SSF53098">
    <property type="entry name" value="Ribonuclease H-like"/>
    <property type="match status" value="1"/>
</dbReference>
<evidence type="ECO:0000256" key="3">
    <source>
        <dbReference type="ARBA" id="ARBA00022771"/>
    </source>
</evidence>
<reference evidence="11" key="1">
    <citation type="submission" date="2021-01" db="EMBL/GenBank/DDBJ databases">
        <title>Caligus Genome Assembly.</title>
        <authorList>
            <person name="Gallardo-Escarate C."/>
        </authorList>
    </citation>
    <scope>NUCLEOTIDE SEQUENCE [LARGE SCALE GENOMIC DNA]</scope>
</reference>
<dbReference type="Gene3D" id="1.10.10.1070">
    <property type="entry name" value="Zinc finger, BED domain-containing"/>
    <property type="match status" value="1"/>
</dbReference>
<dbReference type="AlphaFoldDB" id="A0A7T8HLH5"/>
<dbReference type="EMBL" id="CP045892">
    <property type="protein sequence ID" value="QQP52124.1"/>
    <property type="molecule type" value="Genomic_DNA"/>
</dbReference>
<keyword evidence="2" id="KW-0479">Metal-binding</keyword>
<name>A0A7T8HLH5_CALRO</name>
<evidence type="ECO:0000256" key="4">
    <source>
        <dbReference type="ARBA" id="ARBA00022833"/>
    </source>
</evidence>
<dbReference type="PROSITE" id="PS50808">
    <property type="entry name" value="ZF_BED"/>
    <property type="match status" value="1"/>
</dbReference>
<dbReference type="GO" id="GO:0005634">
    <property type="term" value="C:nucleus"/>
    <property type="evidence" value="ECO:0007669"/>
    <property type="project" value="UniProtKB-SubCell"/>
</dbReference>
<evidence type="ECO:0000256" key="1">
    <source>
        <dbReference type="ARBA" id="ARBA00004123"/>
    </source>
</evidence>
<sequence>MKRSRRSAVWNHFQLISDKEVQCNICQKTLKFNNSTSSLSYHLNSAHSTERGEGITERNEKFCDPLKSEAITKKICNMISMDMLPINVVDGQGFQELIMFIEPGYLIPSRTTFTSLLEVEHAKKKEELKKCLSASNVSLTTDCWTSLNNESYITVTFHTITSEWRLFSGVLLTDNMAEKHTAENLAETLKKSVETWGLTGRVIACVHDNARNMVSANSPNRVDWKSVPCFAHTLQLAINDGFSDDFNEAIVSAKRLVQHFNHSGPACNALASKQSLLHLPSHKLVQSCRTRWNSVVDMFKRLTEQRWAVSAVLSDRSVTRPKDARTLELKEEQWQLMEDVAPVLETLKCATTIMSSEGQVSISDTHPIVFSLIKKHLNIEHGDETIVGQFKQKVSASLTERMK</sequence>
<evidence type="ECO:0000256" key="7">
    <source>
        <dbReference type="ARBA" id="ARBA00023242"/>
    </source>
</evidence>
<keyword evidence="5" id="KW-0805">Transcription regulation</keyword>
<dbReference type="GO" id="GO:0003677">
    <property type="term" value="F:DNA binding"/>
    <property type="evidence" value="ECO:0007669"/>
    <property type="project" value="InterPro"/>
</dbReference>
<dbReference type="SUPFAM" id="SSF140996">
    <property type="entry name" value="Hermes dimerisation domain"/>
    <property type="match status" value="1"/>
</dbReference>
<evidence type="ECO:0000256" key="5">
    <source>
        <dbReference type="ARBA" id="ARBA00023015"/>
    </source>
</evidence>
<dbReference type="PANTHER" id="PTHR46481">
    <property type="entry name" value="ZINC FINGER BED DOMAIN-CONTAINING PROTEIN 4"/>
    <property type="match status" value="1"/>
</dbReference>
<organism evidence="10 11">
    <name type="scientific">Caligus rogercresseyi</name>
    <name type="common">Sea louse</name>
    <dbReference type="NCBI Taxonomy" id="217165"/>
    <lineage>
        <taxon>Eukaryota</taxon>
        <taxon>Metazoa</taxon>
        <taxon>Ecdysozoa</taxon>
        <taxon>Arthropoda</taxon>
        <taxon>Crustacea</taxon>
        <taxon>Multicrustacea</taxon>
        <taxon>Hexanauplia</taxon>
        <taxon>Copepoda</taxon>
        <taxon>Siphonostomatoida</taxon>
        <taxon>Caligidae</taxon>
        <taxon>Caligus</taxon>
    </lineage>
</organism>
<keyword evidence="11" id="KW-1185">Reference proteome</keyword>
<feature type="non-terminal residue" evidence="10">
    <location>
        <position position="403"/>
    </location>
</feature>
<evidence type="ECO:0000256" key="8">
    <source>
        <dbReference type="PROSITE-ProRule" id="PRU00027"/>
    </source>
</evidence>
<dbReference type="SMART" id="SM00614">
    <property type="entry name" value="ZnF_BED"/>
    <property type="match status" value="1"/>
</dbReference>
<dbReference type="Proteomes" id="UP000595437">
    <property type="component" value="Chromosome 3"/>
</dbReference>
<dbReference type="GO" id="GO:0009791">
    <property type="term" value="P:post-embryonic development"/>
    <property type="evidence" value="ECO:0007669"/>
    <property type="project" value="UniProtKB-ARBA"/>
</dbReference>
<comment type="subcellular location">
    <subcellularLocation>
        <location evidence="1">Nucleus</location>
    </subcellularLocation>
</comment>
<evidence type="ECO:0000313" key="10">
    <source>
        <dbReference type="EMBL" id="QQP52124.1"/>
    </source>
</evidence>
<dbReference type="GO" id="GO:0008270">
    <property type="term" value="F:zinc ion binding"/>
    <property type="evidence" value="ECO:0007669"/>
    <property type="project" value="UniProtKB-KW"/>
</dbReference>
<dbReference type="InterPro" id="IPR003656">
    <property type="entry name" value="Znf_BED"/>
</dbReference>
<accession>A0A7T8HLH5</accession>
<dbReference type="OrthoDB" id="6369394at2759"/>
<proteinExistence type="predicted"/>
<dbReference type="InterPro" id="IPR036236">
    <property type="entry name" value="Znf_C2H2_sf"/>
</dbReference>
<dbReference type="InterPro" id="IPR052035">
    <property type="entry name" value="ZnF_BED_domain_contain"/>
</dbReference>
<evidence type="ECO:0000256" key="6">
    <source>
        <dbReference type="ARBA" id="ARBA00023163"/>
    </source>
</evidence>
<keyword evidence="7" id="KW-0539">Nucleus</keyword>
<keyword evidence="4" id="KW-0862">Zinc</keyword>
<dbReference type="PANTHER" id="PTHR46481:SF10">
    <property type="entry name" value="ZINC FINGER BED DOMAIN-CONTAINING PROTEIN 39"/>
    <property type="match status" value="1"/>
</dbReference>
<evidence type="ECO:0000313" key="11">
    <source>
        <dbReference type="Proteomes" id="UP000595437"/>
    </source>
</evidence>
<dbReference type="InterPro" id="IPR012337">
    <property type="entry name" value="RNaseH-like_sf"/>
</dbReference>
<gene>
    <name evidence="10" type="ORF">FKW44_004155</name>
</gene>
<protein>
    <submittedName>
        <fullName evidence="10">Zinc finger BED domain-containing protein 1</fullName>
    </submittedName>
</protein>
<evidence type="ECO:0000256" key="2">
    <source>
        <dbReference type="ARBA" id="ARBA00022723"/>
    </source>
</evidence>
<feature type="domain" description="BED-type" evidence="9">
    <location>
        <begin position="4"/>
        <end position="54"/>
    </location>
</feature>
<dbReference type="SUPFAM" id="SSF57667">
    <property type="entry name" value="beta-beta-alpha zinc fingers"/>
    <property type="match status" value="1"/>
</dbReference>
<keyword evidence="6" id="KW-0804">Transcription</keyword>
<dbReference type="Pfam" id="PF02892">
    <property type="entry name" value="zf-BED"/>
    <property type="match status" value="1"/>
</dbReference>
<keyword evidence="3 8" id="KW-0863">Zinc-finger</keyword>
<evidence type="ECO:0000259" key="9">
    <source>
        <dbReference type="PROSITE" id="PS50808"/>
    </source>
</evidence>